<organism evidence="11 12">
    <name type="scientific">Stomoxys calcitrans</name>
    <name type="common">Stable fly</name>
    <name type="synonym">Conops calcitrans</name>
    <dbReference type="NCBI Taxonomy" id="35570"/>
    <lineage>
        <taxon>Eukaryota</taxon>
        <taxon>Metazoa</taxon>
        <taxon>Ecdysozoa</taxon>
        <taxon>Arthropoda</taxon>
        <taxon>Hexapoda</taxon>
        <taxon>Insecta</taxon>
        <taxon>Pterygota</taxon>
        <taxon>Neoptera</taxon>
        <taxon>Endopterygota</taxon>
        <taxon>Diptera</taxon>
        <taxon>Brachycera</taxon>
        <taxon>Muscomorpha</taxon>
        <taxon>Muscoidea</taxon>
        <taxon>Muscidae</taxon>
        <taxon>Stomoxys</taxon>
    </lineage>
</organism>
<dbReference type="PANTHER" id="PTHR31826">
    <property type="entry name" value="NICALIN"/>
    <property type="match status" value="1"/>
</dbReference>
<evidence type="ECO:0000313" key="12">
    <source>
        <dbReference type="Proteomes" id="UP000095300"/>
    </source>
</evidence>
<evidence type="ECO:0000256" key="5">
    <source>
        <dbReference type="ARBA" id="ARBA00022824"/>
    </source>
</evidence>
<dbReference type="Gene3D" id="3.40.630.10">
    <property type="entry name" value="Zn peptidases"/>
    <property type="match status" value="1"/>
</dbReference>
<dbReference type="STRING" id="35570.A0A1I8NUL1"/>
<dbReference type="InterPro" id="IPR016574">
    <property type="entry name" value="Nicalin"/>
</dbReference>
<dbReference type="VEuPathDB" id="VectorBase:SCAU002157"/>
<name>A0A1I8NUL1_STOCA</name>
<evidence type="ECO:0000256" key="8">
    <source>
        <dbReference type="ARBA" id="ARBA00023180"/>
    </source>
</evidence>
<evidence type="ECO:0000313" key="11">
    <source>
        <dbReference type="EnsemblMetazoa" id="SCAU002157-PA"/>
    </source>
</evidence>
<keyword evidence="12" id="KW-1185">Reference proteome</keyword>
<dbReference type="OrthoDB" id="5913609at2759"/>
<dbReference type="GO" id="GO:0009966">
    <property type="term" value="P:regulation of signal transduction"/>
    <property type="evidence" value="ECO:0007669"/>
    <property type="project" value="InterPro"/>
</dbReference>
<evidence type="ECO:0000256" key="4">
    <source>
        <dbReference type="ARBA" id="ARBA00022729"/>
    </source>
</evidence>
<evidence type="ECO:0000256" key="6">
    <source>
        <dbReference type="ARBA" id="ARBA00022989"/>
    </source>
</evidence>
<feature type="compositionally biased region" description="Basic and acidic residues" evidence="9">
    <location>
        <begin position="586"/>
        <end position="596"/>
    </location>
</feature>
<keyword evidence="5" id="KW-0256">Endoplasmic reticulum</keyword>
<dbReference type="SUPFAM" id="SSF53187">
    <property type="entry name" value="Zn-dependent exopeptidases"/>
    <property type="match status" value="1"/>
</dbReference>
<sequence>MALFEDADNFADIFRGGLPYYLLLALPILIICSANPVLASSEFTVQRMSQFDVNGVSYGCRASALSLEAKSLYTWSTSRHCVVAKFQDVTIDQFKEIRQKAGGLVLLLPQNISSMNSEDKEHLNLLEQAMMSQSISVPVYFSEHNNELEKIVNDISRNAASSNKQKNARSDSALNEVFNSISANGYQIIVTGASHANNKNSKISIVQGELAPTKLNKANEEQLNSKLPLIIVAGHLNTFGLYNESPLNADAAVLMALADLFSKMHNTPNAAPKYRLLFLLSESGPLLNFQGVKKWLDENVQLQYDDIFSITGSIIIRGKHTDILEENVDFVLCLDTVTQALNADEDHQLFMHVSKPPKENTPTNAFFKHLKKAGQKYRNVTIEGVHKKINLADQQLAWQHERFSIKRLSAFTLSSLKSPKHPTRTTIFKDNEEEILERAQLKAKIIAEALARYIYGDNANAEGSDDLEVFAGTMQISPKLIKSYLNLQSALNNNDLKNAFEKYLKNVKLIYEKPDAREPDFMLYEGAYATLNVYRVKPAVFDLFLTILICAYLFSVYFVIQYFPNMYQVFCKLSLQTPESSPTHYNHIERNKSKTN</sequence>
<comment type="subcellular location">
    <subcellularLocation>
        <location evidence="1">Endoplasmic reticulum membrane</location>
        <topology evidence="1">Single-pass membrane protein</topology>
    </subcellularLocation>
</comment>
<keyword evidence="4" id="KW-0732">Signal</keyword>
<evidence type="ECO:0000256" key="9">
    <source>
        <dbReference type="SAM" id="MobiDB-lite"/>
    </source>
</evidence>
<feature type="transmembrane region" description="Helical" evidence="10">
    <location>
        <begin position="20"/>
        <end position="39"/>
    </location>
</feature>
<evidence type="ECO:0000256" key="3">
    <source>
        <dbReference type="ARBA" id="ARBA00022692"/>
    </source>
</evidence>
<evidence type="ECO:0008006" key="13">
    <source>
        <dbReference type="Google" id="ProtNLM"/>
    </source>
</evidence>
<keyword evidence="3 10" id="KW-0812">Transmembrane</keyword>
<evidence type="ECO:0000256" key="7">
    <source>
        <dbReference type="ARBA" id="ARBA00023136"/>
    </source>
</evidence>
<dbReference type="PIRSF" id="PIRSF011018">
    <property type="entry name" value="Nicalin"/>
    <property type="match status" value="1"/>
</dbReference>
<dbReference type="AlphaFoldDB" id="A0A1I8NUL1"/>
<protein>
    <recommendedName>
        <fullName evidence="13">Nicalin</fullName>
    </recommendedName>
</protein>
<keyword evidence="8" id="KW-0325">Glycoprotein</keyword>
<feature type="transmembrane region" description="Helical" evidence="10">
    <location>
        <begin position="539"/>
        <end position="560"/>
    </location>
</feature>
<evidence type="ECO:0000256" key="10">
    <source>
        <dbReference type="SAM" id="Phobius"/>
    </source>
</evidence>
<dbReference type="GO" id="GO:0005789">
    <property type="term" value="C:endoplasmic reticulum membrane"/>
    <property type="evidence" value="ECO:0007669"/>
    <property type="project" value="UniProtKB-SubCell"/>
</dbReference>
<dbReference type="Proteomes" id="UP000095300">
    <property type="component" value="Unassembled WGS sequence"/>
</dbReference>
<accession>A0A1I8NUL1</accession>
<proteinExistence type="inferred from homology"/>
<evidence type="ECO:0000256" key="2">
    <source>
        <dbReference type="ARBA" id="ARBA00007717"/>
    </source>
</evidence>
<keyword evidence="6 10" id="KW-1133">Transmembrane helix</keyword>
<gene>
    <name evidence="11" type="primary">106091631</name>
</gene>
<evidence type="ECO:0000256" key="1">
    <source>
        <dbReference type="ARBA" id="ARBA00004389"/>
    </source>
</evidence>
<dbReference type="KEGG" id="scac:106091631"/>
<keyword evidence="7 10" id="KW-0472">Membrane</keyword>
<feature type="region of interest" description="Disordered" evidence="9">
    <location>
        <begin position="577"/>
        <end position="596"/>
    </location>
</feature>
<reference evidence="11" key="1">
    <citation type="submission" date="2020-05" db="UniProtKB">
        <authorList>
            <consortium name="EnsemblMetazoa"/>
        </authorList>
    </citation>
    <scope>IDENTIFICATION</scope>
    <source>
        <strain evidence="11">USDA</strain>
    </source>
</reference>
<dbReference type="EnsemblMetazoa" id="SCAU002157-RA">
    <property type="protein sequence ID" value="SCAU002157-PA"/>
    <property type="gene ID" value="SCAU002157"/>
</dbReference>
<dbReference type="CDD" id="cd03882">
    <property type="entry name" value="M28_nicalin_like"/>
    <property type="match status" value="1"/>
</dbReference>
<comment type="similarity">
    <text evidence="2">Belongs to the nicastrin family.</text>
</comment>